<dbReference type="Pfam" id="PF04052">
    <property type="entry name" value="TolB_N"/>
    <property type="match status" value="1"/>
</dbReference>
<dbReference type="EMBL" id="FYEH01000003">
    <property type="protein sequence ID" value="SNB62778.1"/>
    <property type="molecule type" value="Genomic_DNA"/>
</dbReference>
<dbReference type="PANTHER" id="PTHR36842">
    <property type="entry name" value="PROTEIN TOLB HOMOLOG"/>
    <property type="match status" value="1"/>
</dbReference>
<keyword evidence="3 5" id="KW-0732">Signal</keyword>
<accession>A0A212QT29</accession>
<evidence type="ECO:0000313" key="8">
    <source>
        <dbReference type="Proteomes" id="UP000197065"/>
    </source>
</evidence>
<gene>
    <name evidence="5" type="primary">tolB</name>
    <name evidence="7" type="ORF">SAMN07250955_103182</name>
</gene>
<comment type="subunit">
    <text evidence="5">The Tol-Pal system is composed of five core proteins: the inner membrane proteins TolA, TolQ and TolR, the periplasmic protein TolB and the outer membrane protein Pal. They form a network linking the inner and outer membranes and the peptidoglycan layer.</text>
</comment>
<dbReference type="RefSeq" id="WP_243389750.1">
    <property type="nucleotide sequence ID" value="NZ_FYEH01000003.1"/>
</dbReference>
<evidence type="ECO:0000256" key="5">
    <source>
        <dbReference type="HAMAP-Rule" id="MF_00671"/>
    </source>
</evidence>
<reference evidence="7 8" key="1">
    <citation type="submission" date="2017-06" db="EMBL/GenBank/DDBJ databases">
        <authorList>
            <person name="Kim H.J."/>
            <person name="Triplett B.A."/>
        </authorList>
    </citation>
    <scope>NUCLEOTIDE SEQUENCE [LARGE SCALE GENOMIC DNA]</scope>
    <source>
        <strain evidence="7 8">B29T1</strain>
    </source>
</reference>
<feature type="domain" description="TolB N-terminal" evidence="6">
    <location>
        <begin position="16"/>
        <end position="118"/>
    </location>
</feature>
<dbReference type="SUPFAM" id="SSF52964">
    <property type="entry name" value="TolB, N-terminal domain"/>
    <property type="match status" value="1"/>
</dbReference>
<dbReference type="NCBIfam" id="TIGR02800">
    <property type="entry name" value="propeller_TolB"/>
    <property type="match status" value="1"/>
</dbReference>
<dbReference type="Proteomes" id="UP000197065">
    <property type="component" value="Unassembled WGS sequence"/>
</dbReference>
<dbReference type="Pfam" id="PF07676">
    <property type="entry name" value="PD40"/>
    <property type="match status" value="3"/>
</dbReference>
<dbReference type="PANTHER" id="PTHR36842:SF1">
    <property type="entry name" value="PROTEIN TOLB"/>
    <property type="match status" value="1"/>
</dbReference>
<evidence type="ECO:0000256" key="1">
    <source>
        <dbReference type="ARBA" id="ARBA00004418"/>
    </source>
</evidence>
<dbReference type="InterPro" id="IPR007195">
    <property type="entry name" value="TolB_N"/>
</dbReference>
<keyword evidence="5" id="KW-0132">Cell division</keyword>
<proteinExistence type="inferred from homology"/>
<dbReference type="AlphaFoldDB" id="A0A212QT29"/>
<comment type="function">
    <text evidence="5">Part of the Tol-Pal system, which plays a role in outer membrane invagination during cell division and is important for maintaining outer membrane integrity.</text>
</comment>
<sequence>MAAGSALPFGSAHAQLQVEVNRGKVEPMPIAISPMAGSPMGTQIAGVITTDLAGSGLFRPIDQAAFIQSPQELADAAPRFPDWRQINAQALVTGRVQDNGGTIGVEFRLWDVYAGTQLTGMRYDATSAQWRRLAHKIADEIYRRLTGDAGYFDTRICYISETGPAKQKVKRLAIMDQDGANHAFLTDGNSLVLTPRFSPDTRQIAYMAYRGGRPTIYVRTIATGQEISLGDFGGTAFAPRFAPSSDSLLVTVAREGNSDIYRVDIGSRSLRPITSGSAIDTSPSYSPDGSRIVFVSDRGGIPQLYVMGSSGGGAQRISFGNGRYGDPAWSPRGDFIAFTNIQGGMFHVGLMRPDGSDERLITRSYRDQSPNWAPNGRVIVFSRQSGDRSRLFSIDSNGYNERQLPTPLDASDPDWSAVLP</sequence>
<dbReference type="GO" id="GO:0051301">
    <property type="term" value="P:cell division"/>
    <property type="evidence" value="ECO:0007669"/>
    <property type="project" value="UniProtKB-UniRule"/>
</dbReference>
<protein>
    <recommendedName>
        <fullName evidence="5">Tol-Pal system protein TolB</fullName>
    </recommendedName>
</protein>
<name>A0A212QT29_9PROT</name>
<dbReference type="SUPFAM" id="SSF69304">
    <property type="entry name" value="Tricorn protease N-terminal domain"/>
    <property type="match status" value="1"/>
</dbReference>
<comment type="subcellular location">
    <subcellularLocation>
        <location evidence="1 5">Periplasm</location>
    </subcellularLocation>
</comment>
<dbReference type="Gene3D" id="3.40.50.10070">
    <property type="entry name" value="TolB, N-terminal domain"/>
    <property type="match status" value="1"/>
</dbReference>
<evidence type="ECO:0000256" key="4">
    <source>
        <dbReference type="ARBA" id="ARBA00022764"/>
    </source>
</evidence>
<dbReference type="InterPro" id="IPR011042">
    <property type="entry name" value="6-blade_b-propeller_TolB-like"/>
</dbReference>
<dbReference type="InterPro" id="IPR014167">
    <property type="entry name" value="Tol-Pal_TolB"/>
</dbReference>
<evidence type="ECO:0000259" key="6">
    <source>
        <dbReference type="Pfam" id="PF04052"/>
    </source>
</evidence>
<evidence type="ECO:0000256" key="3">
    <source>
        <dbReference type="ARBA" id="ARBA00022729"/>
    </source>
</evidence>
<dbReference type="GO" id="GO:0017038">
    <property type="term" value="P:protein import"/>
    <property type="evidence" value="ECO:0007669"/>
    <property type="project" value="InterPro"/>
</dbReference>
<evidence type="ECO:0000256" key="2">
    <source>
        <dbReference type="ARBA" id="ARBA00009820"/>
    </source>
</evidence>
<dbReference type="Gene3D" id="2.120.10.30">
    <property type="entry name" value="TolB, C-terminal domain"/>
    <property type="match status" value="1"/>
</dbReference>
<evidence type="ECO:0000313" key="7">
    <source>
        <dbReference type="EMBL" id="SNB62778.1"/>
    </source>
</evidence>
<dbReference type="GO" id="GO:0042597">
    <property type="term" value="C:periplasmic space"/>
    <property type="evidence" value="ECO:0007669"/>
    <property type="project" value="UniProtKB-SubCell"/>
</dbReference>
<keyword evidence="5" id="KW-0131">Cell cycle</keyword>
<dbReference type="InterPro" id="IPR011659">
    <property type="entry name" value="WD40"/>
</dbReference>
<keyword evidence="4 5" id="KW-0574">Periplasm</keyword>
<keyword evidence="8" id="KW-1185">Reference proteome</keyword>
<organism evidence="7 8">
    <name type="scientific">Arboricoccus pini</name>
    <dbReference type="NCBI Taxonomy" id="1963835"/>
    <lineage>
        <taxon>Bacteria</taxon>
        <taxon>Pseudomonadati</taxon>
        <taxon>Pseudomonadota</taxon>
        <taxon>Alphaproteobacteria</taxon>
        <taxon>Geminicoccales</taxon>
        <taxon>Geminicoccaceae</taxon>
        <taxon>Arboricoccus</taxon>
    </lineage>
</organism>
<comment type="similarity">
    <text evidence="2 5">Belongs to the TolB family.</text>
</comment>
<dbReference type="HAMAP" id="MF_00671">
    <property type="entry name" value="TolB"/>
    <property type="match status" value="1"/>
</dbReference>